<evidence type="ECO:0000256" key="2">
    <source>
        <dbReference type="ARBA" id="ARBA00007251"/>
    </source>
</evidence>
<dbReference type="AlphaFoldDB" id="A0A367J690"/>
<dbReference type="PANTHER" id="PTHR10233:SF14">
    <property type="entry name" value="TRANSLATION INITIATION FACTOR EIF-2B SUBUNIT DELTA"/>
    <property type="match status" value="1"/>
</dbReference>
<evidence type="ECO:0000256" key="9">
    <source>
        <dbReference type="RuleBase" id="RU003814"/>
    </source>
</evidence>
<dbReference type="InterPro" id="IPR042529">
    <property type="entry name" value="IF_2B-like_C"/>
</dbReference>
<keyword evidence="4" id="KW-0396">Initiation factor</keyword>
<dbReference type="Gene3D" id="3.40.50.10470">
    <property type="entry name" value="Translation initiation factor eif-2b, domain 2"/>
    <property type="match status" value="1"/>
</dbReference>
<sequence>MTLSSSPNVGQPMSSSYENRWLSTGEDPKKNIPVMRRKSTTTEETPVAKETKKKENNKPDGQPAKKSQKDMTKAERRALQEQQRAAKEKQRPAANQPKGGKQSAENDTKKASSVANNANNAKASEAKQKKSKSQQNQVPWLLHLDTPKRPEASKDLHPAVIQLGLYFSEHKIVGSNARCVAMLDIFSKVIADHKPPSDATFSRHIQKHLDPHIAYLLSIRPMSLSMRECIRWLKKEMADIVEQDPPLNDEESRKRLIEHIGHFIRERITMADKLIVQNGLQKIQDGDIILTYAKSSVVESLLLETKKKGIDFKVIVVDSRPLLEGKHLLKKLVAAGIDCSYHLLSSVYVALKSVTKVIMGAHALLNNGAVYSRIGSSMVAMAASDKQIPVMICCETYKFVNRTQVDSFVLNELGNSDDLVNVQSKQQNTSVLSTWREEPDLRLLNLLYDVTPSKYISLVVTEVGLIPCTSAPVIWREYK</sequence>
<dbReference type="GO" id="GO:0005829">
    <property type="term" value="C:cytosol"/>
    <property type="evidence" value="ECO:0007669"/>
    <property type="project" value="UniProtKB-SubCell"/>
</dbReference>
<accession>A0A367J690</accession>
<keyword evidence="12" id="KW-1185">Reference proteome</keyword>
<dbReference type="PANTHER" id="PTHR10233">
    <property type="entry name" value="TRANSLATION INITIATION FACTOR EIF-2B"/>
    <property type="match status" value="1"/>
</dbReference>
<evidence type="ECO:0000256" key="10">
    <source>
        <dbReference type="SAM" id="MobiDB-lite"/>
    </source>
</evidence>
<comment type="caution">
    <text evidence="11">The sequence shown here is derived from an EMBL/GenBank/DDBJ whole genome shotgun (WGS) entry which is preliminary data.</text>
</comment>
<reference evidence="11 12" key="1">
    <citation type="journal article" date="2018" name="G3 (Bethesda)">
        <title>Phylogenetic and Phylogenomic Definition of Rhizopus Species.</title>
        <authorList>
            <person name="Gryganskyi A.P."/>
            <person name="Golan J."/>
            <person name="Dolatabadi S."/>
            <person name="Mondo S."/>
            <person name="Robb S."/>
            <person name="Idnurm A."/>
            <person name="Muszewska A."/>
            <person name="Steczkiewicz K."/>
            <person name="Masonjones S."/>
            <person name="Liao H.L."/>
            <person name="Gajdeczka M.T."/>
            <person name="Anike F."/>
            <person name="Vuek A."/>
            <person name="Anishchenko I.M."/>
            <person name="Voigt K."/>
            <person name="de Hoog G.S."/>
            <person name="Smith M.E."/>
            <person name="Heitman J."/>
            <person name="Vilgalys R."/>
            <person name="Stajich J.E."/>
        </authorList>
    </citation>
    <scope>NUCLEOTIDE SEQUENCE [LARGE SCALE GENOMIC DNA]</scope>
    <source>
        <strain evidence="11 12">LSU 92-RS-03</strain>
    </source>
</reference>
<name>A0A367J690_RHIST</name>
<dbReference type="SUPFAM" id="SSF100950">
    <property type="entry name" value="NagB/RpiA/CoA transferase-like"/>
    <property type="match status" value="1"/>
</dbReference>
<feature type="region of interest" description="Disordered" evidence="10">
    <location>
        <begin position="1"/>
        <end position="139"/>
    </location>
</feature>
<dbReference type="OrthoDB" id="10254737at2759"/>
<dbReference type="InterPro" id="IPR000649">
    <property type="entry name" value="IF-2B-related"/>
</dbReference>
<comment type="subunit">
    <text evidence="8">Component of the translation initiation factor 2B (eIF2B) complex which is a heterodecamer of two sets of five different subunits: alpha, beta, gamma, delta and epsilon. Subunits alpha, beta and delta comprise a regulatory subcomplex and subunits epsilon and gamma comprise a catalytic subcomplex. Within the complex, the hexameric regulatory complex resides at the center, with the two heterodimeric catalytic subcomplexes bound on opposite sides.</text>
</comment>
<evidence type="ECO:0000256" key="7">
    <source>
        <dbReference type="ARBA" id="ARBA00044356"/>
    </source>
</evidence>
<evidence type="ECO:0000313" key="11">
    <source>
        <dbReference type="EMBL" id="RCH85443.1"/>
    </source>
</evidence>
<dbReference type="GO" id="GO:0003743">
    <property type="term" value="F:translation initiation factor activity"/>
    <property type="evidence" value="ECO:0007669"/>
    <property type="project" value="UniProtKB-KW"/>
</dbReference>
<gene>
    <name evidence="11" type="ORF">CU098_002765</name>
</gene>
<dbReference type="InterPro" id="IPR037171">
    <property type="entry name" value="NagB/RpiA_transferase-like"/>
</dbReference>
<evidence type="ECO:0000256" key="3">
    <source>
        <dbReference type="ARBA" id="ARBA00022490"/>
    </source>
</evidence>
<organism evidence="11 12">
    <name type="scientific">Rhizopus stolonifer</name>
    <name type="common">Rhizopus nigricans</name>
    <dbReference type="NCBI Taxonomy" id="4846"/>
    <lineage>
        <taxon>Eukaryota</taxon>
        <taxon>Fungi</taxon>
        <taxon>Fungi incertae sedis</taxon>
        <taxon>Mucoromycota</taxon>
        <taxon>Mucoromycotina</taxon>
        <taxon>Mucoromycetes</taxon>
        <taxon>Mucorales</taxon>
        <taxon>Mucorineae</taxon>
        <taxon>Rhizopodaceae</taxon>
        <taxon>Rhizopus</taxon>
    </lineage>
</organism>
<protein>
    <recommendedName>
        <fullName evidence="6">Translation initiation factor eIF2B subunit delta</fullName>
    </recommendedName>
    <alternativeName>
        <fullName evidence="7">eIF2B GDP-GTP exchange factor subunit delta</fullName>
    </alternativeName>
</protein>
<feature type="compositionally biased region" description="Basic and acidic residues" evidence="10">
    <location>
        <begin position="46"/>
        <end position="58"/>
    </location>
</feature>
<comment type="similarity">
    <text evidence="2 9">Belongs to the eIF-2B alpha/beta/delta subunits family.</text>
</comment>
<proteinExistence type="inferred from homology"/>
<feature type="compositionally biased region" description="Polar residues" evidence="10">
    <location>
        <begin position="1"/>
        <end position="22"/>
    </location>
</feature>
<comment type="subcellular location">
    <subcellularLocation>
        <location evidence="1">Cytoplasm</location>
        <location evidence="1">Cytosol</location>
    </subcellularLocation>
</comment>
<dbReference type="STRING" id="4846.A0A367J690"/>
<keyword evidence="3" id="KW-0963">Cytoplasm</keyword>
<evidence type="ECO:0000256" key="1">
    <source>
        <dbReference type="ARBA" id="ARBA00004514"/>
    </source>
</evidence>
<evidence type="ECO:0000256" key="4">
    <source>
        <dbReference type="ARBA" id="ARBA00022540"/>
    </source>
</evidence>
<keyword evidence="5" id="KW-0648">Protein biosynthesis</keyword>
<feature type="compositionally biased region" description="Basic and acidic residues" evidence="10">
    <location>
        <begin position="67"/>
        <end position="91"/>
    </location>
</feature>
<dbReference type="EMBL" id="PJQM01004170">
    <property type="protein sequence ID" value="RCH85443.1"/>
    <property type="molecule type" value="Genomic_DNA"/>
</dbReference>
<evidence type="ECO:0000256" key="6">
    <source>
        <dbReference type="ARBA" id="ARBA00044147"/>
    </source>
</evidence>
<evidence type="ECO:0000313" key="12">
    <source>
        <dbReference type="Proteomes" id="UP000253551"/>
    </source>
</evidence>
<dbReference type="Pfam" id="PF01008">
    <property type="entry name" value="IF-2B"/>
    <property type="match status" value="1"/>
</dbReference>
<feature type="compositionally biased region" description="Low complexity" evidence="10">
    <location>
        <begin position="111"/>
        <end position="123"/>
    </location>
</feature>
<evidence type="ECO:0000256" key="8">
    <source>
        <dbReference type="ARBA" id="ARBA00046432"/>
    </source>
</evidence>
<dbReference type="Proteomes" id="UP000253551">
    <property type="component" value="Unassembled WGS sequence"/>
</dbReference>
<evidence type="ECO:0000256" key="5">
    <source>
        <dbReference type="ARBA" id="ARBA00022917"/>
    </source>
</evidence>